<keyword evidence="7" id="KW-1185">Reference proteome</keyword>
<dbReference type="Gene3D" id="3.30.450.20">
    <property type="entry name" value="PAS domain"/>
    <property type="match status" value="1"/>
</dbReference>
<evidence type="ECO:0000259" key="2">
    <source>
        <dbReference type="PROSITE" id="PS50112"/>
    </source>
</evidence>
<dbReference type="SUPFAM" id="SSF55073">
    <property type="entry name" value="Nucleotide cyclase"/>
    <property type="match status" value="1"/>
</dbReference>
<dbReference type="CDD" id="cd01948">
    <property type="entry name" value="EAL"/>
    <property type="match status" value="1"/>
</dbReference>
<dbReference type="SMART" id="SM00267">
    <property type="entry name" value="GGDEF"/>
    <property type="match status" value="1"/>
</dbReference>
<dbReference type="PROSITE" id="PS50883">
    <property type="entry name" value="EAL"/>
    <property type="match status" value="1"/>
</dbReference>
<dbReference type="InterPro" id="IPR052155">
    <property type="entry name" value="Biofilm_reg_signaling"/>
</dbReference>
<keyword evidence="1" id="KW-0812">Transmembrane</keyword>
<evidence type="ECO:0000313" key="7">
    <source>
        <dbReference type="Proteomes" id="UP001501337"/>
    </source>
</evidence>
<evidence type="ECO:0000313" key="6">
    <source>
        <dbReference type="EMBL" id="GAA3954660.1"/>
    </source>
</evidence>
<dbReference type="Gene3D" id="3.30.70.270">
    <property type="match status" value="1"/>
</dbReference>
<dbReference type="PROSITE" id="PS50113">
    <property type="entry name" value="PAC"/>
    <property type="match status" value="1"/>
</dbReference>
<dbReference type="CDD" id="cd01949">
    <property type="entry name" value="GGDEF"/>
    <property type="match status" value="1"/>
</dbReference>
<dbReference type="InterPro" id="IPR000700">
    <property type="entry name" value="PAS-assoc_C"/>
</dbReference>
<accession>A0ABP7NUY2</accession>
<feature type="transmembrane region" description="Helical" evidence="1">
    <location>
        <begin position="49"/>
        <end position="74"/>
    </location>
</feature>
<feature type="domain" description="PAS" evidence="2">
    <location>
        <begin position="93"/>
        <end position="146"/>
    </location>
</feature>
<dbReference type="InterPro" id="IPR029787">
    <property type="entry name" value="Nucleotide_cyclase"/>
</dbReference>
<evidence type="ECO:0000256" key="1">
    <source>
        <dbReference type="SAM" id="Phobius"/>
    </source>
</evidence>
<keyword evidence="1" id="KW-1133">Transmembrane helix</keyword>
<dbReference type="SUPFAM" id="SSF141868">
    <property type="entry name" value="EAL domain-like"/>
    <property type="match status" value="1"/>
</dbReference>
<dbReference type="InterPro" id="IPR001633">
    <property type="entry name" value="EAL_dom"/>
</dbReference>
<keyword evidence="1" id="KW-0472">Membrane</keyword>
<dbReference type="Pfam" id="PF13426">
    <property type="entry name" value="PAS_9"/>
    <property type="match status" value="1"/>
</dbReference>
<name>A0ABP7NUY2_9GAMM</name>
<dbReference type="PROSITE" id="PS50887">
    <property type="entry name" value="GGDEF"/>
    <property type="match status" value="1"/>
</dbReference>
<proteinExistence type="predicted"/>
<comment type="caution">
    <text evidence="6">The sequence shown here is derived from an EMBL/GenBank/DDBJ whole genome shotgun (WGS) entry which is preliminary data.</text>
</comment>
<dbReference type="Pfam" id="PF00563">
    <property type="entry name" value="EAL"/>
    <property type="match status" value="1"/>
</dbReference>
<gene>
    <name evidence="6" type="ORF">GCM10022278_11620</name>
</gene>
<dbReference type="PANTHER" id="PTHR44757:SF2">
    <property type="entry name" value="BIOFILM ARCHITECTURE MAINTENANCE PROTEIN MBAA"/>
    <property type="match status" value="1"/>
</dbReference>
<evidence type="ECO:0000259" key="3">
    <source>
        <dbReference type="PROSITE" id="PS50113"/>
    </source>
</evidence>
<evidence type="ECO:0008006" key="8">
    <source>
        <dbReference type="Google" id="ProtNLM"/>
    </source>
</evidence>
<dbReference type="Proteomes" id="UP001501337">
    <property type="component" value="Unassembled WGS sequence"/>
</dbReference>
<dbReference type="InterPro" id="IPR035919">
    <property type="entry name" value="EAL_sf"/>
</dbReference>
<dbReference type="PROSITE" id="PS50112">
    <property type="entry name" value="PAS"/>
    <property type="match status" value="1"/>
</dbReference>
<dbReference type="Pfam" id="PF00990">
    <property type="entry name" value="GGDEF"/>
    <property type="match status" value="1"/>
</dbReference>
<dbReference type="EMBL" id="BAABBO010000007">
    <property type="protein sequence ID" value="GAA3954660.1"/>
    <property type="molecule type" value="Genomic_DNA"/>
</dbReference>
<feature type="domain" description="GGDEF" evidence="5">
    <location>
        <begin position="264"/>
        <end position="397"/>
    </location>
</feature>
<organism evidence="6 7">
    <name type="scientific">Allohahella marinimesophila</name>
    <dbReference type="NCBI Taxonomy" id="1054972"/>
    <lineage>
        <taxon>Bacteria</taxon>
        <taxon>Pseudomonadati</taxon>
        <taxon>Pseudomonadota</taxon>
        <taxon>Gammaproteobacteria</taxon>
        <taxon>Oceanospirillales</taxon>
        <taxon>Hahellaceae</taxon>
        <taxon>Allohahella</taxon>
    </lineage>
</organism>
<dbReference type="InterPro" id="IPR000160">
    <property type="entry name" value="GGDEF_dom"/>
</dbReference>
<dbReference type="PANTHER" id="PTHR44757">
    <property type="entry name" value="DIGUANYLATE CYCLASE DGCP"/>
    <property type="match status" value="1"/>
</dbReference>
<evidence type="ECO:0000259" key="5">
    <source>
        <dbReference type="PROSITE" id="PS50887"/>
    </source>
</evidence>
<evidence type="ECO:0000259" key="4">
    <source>
        <dbReference type="PROSITE" id="PS50883"/>
    </source>
</evidence>
<dbReference type="InterPro" id="IPR000014">
    <property type="entry name" value="PAS"/>
</dbReference>
<dbReference type="SUPFAM" id="SSF55785">
    <property type="entry name" value="PYP-like sensor domain (PAS domain)"/>
    <property type="match status" value="1"/>
</dbReference>
<dbReference type="SMART" id="SM00052">
    <property type="entry name" value="EAL"/>
    <property type="match status" value="1"/>
</dbReference>
<reference evidence="7" key="1">
    <citation type="journal article" date="2019" name="Int. J. Syst. Evol. Microbiol.">
        <title>The Global Catalogue of Microorganisms (GCM) 10K type strain sequencing project: providing services to taxonomists for standard genome sequencing and annotation.</title>
        <authorList>
            <consortium name="The Broad Institute Genomics Platform"/>
            <consortium name="The Broad Institute Genome Sequencing Center for Infectious Disease"/>
            <person name="Wu L."/>
            <person name="Ma J."/>
        </authorList>
    </citation>
    <scope>NUCLEOTIDE SEQUENCE [LARGE SCALE GENOMIC DNA]</scope>
    <source>
        <strain evidence="7">JCM 17555</strain>
    </source>
</reference>
<dbReference type="Gene3D" id="3.20.20.450">
    <property type="entry name" value="EAL domain"/>
    <property type="match status" value="1"/>
</dbReference>
<dbReference type="NCBIfam" id="TIGR00254">
    <property type="entry name" value="GGDEF"/>
    <property type="match status" value="1"/>
</dbReference>
<dbReference type="CDD" id="cd00130">
    <property type="entry name" value="PAS"/>
    <property type="match status" value="1"/>
</dbReference>
<feature type="transmembrane region" description="Helical" evidence="1">
    <location>
        <begin position="22"/>
        <end position="43"/>
    </location>
</feature>
<sequence>MGGKVNTELAQAAQQLTVSTKVFPLLFLALGSISTLATVWVFAAGDSGYSVGILGKLSVAGALCLLGTFALYLFQLNRTLSHSIAESREQDLRLKKLGKAVTKSGCAIAILDGRGSVEYINQQFEETTGYSMQEIIENGMQILHPKIYVNGHLVPIKRTEWLQDAWANEVQTTRKDGSVSWASVSVSVVDNHELPLASGADPEPSSSGKTQGYVVSAIDISELKNLNHEMQRLALNDELTGLANRRLFVDRLEMQLRVSRREKNSIALLFLDLDKFKRINDTLGHDAGDQLLITVAERLKRCVRANDTVARFGGDEFVVLLTDITDPLSVTHIAQLILASLKQPITLNQHEIIVSTSIGITLAPTDGLEAESLVKNADLALYRAKDQGRDCYHYFTEELNAQAIRQLVLEQELRLALNTNQFSLAFQPQFDFKQGRLISVEALLRWNHPSQGMVFPNDFVTVAEETGLIVPIGNWVLRNACKQIRQLQVVTGRNIKVAVNLSMRQFHDEQLEDNIAQALQYSGLKAKYLELEVTESMLMGDVDMVVARLTRLKSTGVSIAIDDFGSGYSSLSYLRKLPVDVLKVDRAFVRDIPEQLHDMEITAAVIAVAHKLGLKVVAEGVENIDQRDFLMINRCDYAQGFFFSRPLSYTGLNEFMQRNECRQKFELSIYPPEDIAGQSGSESWLSTLPSNTTSH</sequence>
<dbReference type="InterPro" id="IPR043128">
    <property type="entry name" value="Rev_trsase/Diguanyl_cyclase"/>
</dbReference>
<dbReference type="InterPro" id="IPR035965">
    <property type="entry name" value="PAS-like_dom_sf"/>
</dbReference>
<dbReference type="NCBIfam" id="TIGR00229">
    <property type="entry name" value="sensory_box"/>
    <property type="match status" value="1"/>
</dbReference>
<feature type="domain" description="PAC" evidence="3">
    <location>
        <begin position="166"/>
        <end position="232"/>
    </location>
</feature>
<feature type="domain" description="EAL" evidence="4">
    <location>
        <begin position="406"/>
        <end position="660"/>
    </location>
</feature>
<protein>
    <recommendedName>
        <fullName evidence="8">PAS domain S-box-containing protein/diguanylate cyclase (GGDEF)-like protein</fullName>
    </recommendedName>
</protein>